<proteinExistence type="predicted"/>
<reference evidence="1 2" key="1">
    <citation type="submission" date="2019-07" db="EMBL/GenBank/DDBJ databases">
        <title>Whole genome shotgun sequence of Knoellia locipacati NBRC 109775.</title>
        <authorList>
            <person name="Hosoyama A."/>
            <person name="Uohara A."/>
            <person name="Ohji S."/>
            <person name="Ichikawa N."/>
        </authorList>
    </citation>
    <scope>NUCLEOTIDE SEQUENCE [LARGE SCALE GENOMIC DNA]</scope>
    <source>
        <strain evidence="1 2">NBRC 109775</strain>
    </source>
</reference>
<comment type="caution">
    <text evidence="1">The sequence shown here is derived from an EMBL/GenBank/DDBJ whole genome shotgun (WGS) entry which is preliminary data.</text>
</comment>
<evidence type="ECO:0000313" key="2">
    <source>
        <dbReference type="Proteomes" id="UP000321793"/>
    </source>
</evidence>
<sequence length="72" mass="8523">MLEGLEDFALHCARLGLTDHEEFVAQCRWHFEHYPHYLGRRRHFVDYATYIRDRHGPLRVSPPPVPPQMVGP</sequence>
<protein>
    <submittedName>
        <fullName evidence="1">Uncharacterized protein</fullName>
    </submittedName>
</protein>
<name>A0A512T036_9MICO</name>
<gene>
    <name evidence="1" type="ORF">KLO01_15960</name>
</gene>
<evidence type="ECO:0000313" key="1">
    <source>
        <dbReference type="EMBL" id="GEQ13549.1"/>
    </source>
</evidence>
<dbReference type="Proteomes" id="UP000321793">
    <property type="component" value="Unassembled WGS sequence"/>
</dbReference>
<dbReference type="EMBL" id="BKBA01000006">
    <property type="protein sequence ID" value="GEQ13549.1"/>
    <property type="molecule type" value="Genomic_DNA"/>
</dbReference>
<accession>A0A512T036</accession>
<organism evidence="1 2">
    <name type="scientific">Knoellia locipacati</name>
    <dbReference type="NCBI Taxonomy" id="882824"/>
    <lineage>
        <taxon>Bacteria</taxon>
        <taxon>Bacillati</taxon>
        <taxon>Actinomycetota</taxon>
        <taxon>Actinomycetes</taxon>
        <taxon>Micrococcales</taxon>
        <taxon>Intrasporangiaceae</taxon>
        <taxon>Knoellia</taxon>
    </lineage>
</organism>
<keyword evidence="2" id="KW-1185">Reference proteome</keyword>
<dbReference type="AlphaFoldDB" id="A0A512T036"/>